<gene>
    <name evidence="2" type="ORF">PCOR1329_LOCUS83757</name>
</gene>
<evidence type="ECO:0008006" key="4">
    <source>
        <dbReference type="Google" id="ProtNLM"/>
    </source>
</evidence>
<feature type="signal peptide" evidence="1">
    <location>
        <begin position="1"/>
        <end position="27"/>
    </location>
</feature>
<reference evidence="2" key="1">
    <citation type="submission" date="2023-10" db="EMBL/GenBank/DDBJ databases">
        <authorList>
            <person name="Chen Y."/>
            <person name="Shah S."/>
            <person name="Dougan E. K."/>
            <person name="Thang M."/>
            <person name="Chan C."/>
        </authorList>
    </citation>
    <scope>NUCLEOTIDE SEQUENCE [LARGE SCALE GENOMIC DNA]</scope>
</reference>
<evidence type="ECO:0000313" key="2">
    <source>
        <dbReference type="EMBL" id="CAK0909315.1"/>
    </source>
</evidence>
<evidence type="ECO:0000256" key="1">
    <source>
        <dbReference type="SAM" id="SignalP"/>
    </source>
</evidence>
<accession>A0ABN9Y9F6</accession>
<keyword evidence="1" id="KW-0732">Signal</keyword>
<evidence type="ECO:0000313" key="3">
    <source>
        <dbReference type="Proteomes" id="UP001189429"/>
    </source>
</evidence>
<feature type="chain" id="PRO_5046257957" description="Alkaline phosphatase" evidence="1">
    <location>
        <begin position="28"/>
        <end position="393"/>
    </location>
</feature>
<sequence length="393" mass="40988">MPASRLSGAALALWATAVQLAASPVAAASAGRLSMQPQRLRVADPPKIGATVSGVQQDYSPASTSTSARYLVASFPKLKQVAYVHLPDNVWRPLVIGNVSEPGAVATDSTNRRLFVADPPNQVIWWYHLTKGPAGLLETTGERAVAVANCTASWMSANGVGDLYFIGRKTGADRESVFRQTAGHIGVGGTVDPTEIFSRSNSGSPNAMAWAPAGLAVDAFHVYWGNEANGTVHGSIVQAPRHDSGTVAQDSELKTLNSDFSEVRGMTVTGTHVFWVAPDGVHGMRKGMSDAPQGMVAAAPGGGDGAWMPKSIAFDGDASLYFTEQDAGVLYQIPAQNLNTHELTKFVDAPNVDSLSVLELFQARGTSGATRGASRTGAALLVACAALATWAGA</sequence>
<dbReference type="Gene3D" id="2.120.10.30">
    <property type="entry name" value="TolB, C-terminal domain"/>
    <property type="match status" value="1"/>
</dbReference>
<protein>
    <recommendedName>
        <fullName evidence="4">Alkaline phosphatase</fullName>
    </recommendedName>
</protein>
<keyword evidence="3" id="KW-1185">Reference proteome</keyword>
<organism evidence="2 3">
    <name type="scientific">Prorocentrum cordatum</name>
    <dbReference type="NCBI Taxonomy" id="2364126"/>
    <lineage>
        <taxon>Eukaryota</taxon>
        <taxon>Sar</taxon>
        <taxon>Alveolata</taxon>
        <taxon>Dinophyceae</taxon>
        <taxon>Prorocentrales</taxon>
        <taxon>Prorocentraceae</taxon>
        <taxon>Prorocentrum</taxon>
    </lineage>
</organism>
<comment type="caution">
    <text evidence="2">The sequence shown here is derived from an EMBL/GenBank/DDBJ whole genome shotgun (WGS) entry which is preliminary data.</text>
</comment>
<dbReference type="SUPFAM" id="SSF63825">
    <property type="entry name" value="YWTD domain"/>
    <property type="match status" value="1"/>
</dbReference>
<name>A0ABN9Y9F6_9DINO</name>
<dbReference type="InterPro" id="IPR011042">
    <property type="entry name" value="6-blade_b-propeller_TolB-like"/>
</dbReference>
<proteinExistence type="predicted"/>
<dbReference type="Proteomes" id="UP001189429">
    <property type="component" value="Unassembled WGS sequence"/>
</dbReference>
<dbReference type="EMBL" id="CAUYUJ010022171">
    <property type="protein sequence ID" value="CAK0909315.1"/>
    <property type="molecule type" value="Genomic_DNA"/>
</dbReference>